<accession>A0AAW6QAB7</accession>
<comment type="caution">
    <text evidence="2">The sequence shown here is derived from an EMBL/GenBank/DDBJ whole genome shotgun (WGS) entry which is preliminary data.</text>
</comment>
<dbReference type="Proteomes" id="UP001214976">
    <property type="component" value="Unassembled WGS sequence"/>
</dbReference>
<dbReference type="EMBL" id="JARQTW010000008">
    <property type="protein sequence ID" value="MDG2949661.1"/>
    <property type="molecule type" value="Genomic_DNA"/>
</dbReference>
<organism evidence="2 3">
    <name type="scientific">Exercitatus varius</name>
    <dbReference type="NCBI Taxonomy" id="67857"/>
    <lineage>
        <taxon>Bacteria</taxon>
        <taxon>Pseudomonadati</taxon>
        <taxon>Pseudomonadota</taxon>
        <taxon>Gammaproteobacteria</taxon>
        <taxon>Pasteurellales</taxon>
        <taxon>Pasteurellaceae</taxon>
        <taxon>Exercitatus</taxon>
    </lineage>
</organism>
<proteinExistence type="predicted"/>
<dbReference type="InterPro" id="IPR011008">
    <property type="entry name" value="Dimeric_a/b-barrel"/>
</dbReference>
<dbReference type="RefSeq" id="WP_317476859.1">
    <property type="nucleotide sequence ID" value="NZ_JARQTW010000008.1"/>
</dbReference>
<dbReference type="Pfam" id="PF07110">
    <property type="entry name" value="EthD"/>
    <property type="match status" value="1"/>
</dbReference>
<name>A0AAW6QAB7_9PAST</name>
<dbReference type="InterPro" id="IPR009799">
    <property type="entry name" value="EthD_dom"/>
</dbReference>
<protein>
    <submittedName>
        <fullName evidence="2">EthD domain-containing protein</fullName>
    </submittedName>
</protein>
<feature type="domain" description="EthD" evidence="1">
    <location>
        <begin position="11"/>
        <end position="105"/>
    </location>
</feature>
<gene>
    <name evidence="2" type="ORF">P7M15_03840</name>
</gene>
<evidence type="ECO:0000313" key="3">
    <source>
        <dbReference type="Proteomes" id="UP001214976"/>
    </source>
</evidence>
<dbReference type="GO" id="GO:0016491">
    <property type="term" value="F:oxidoreductase activity"/>
    <property type="evidence" value="ECO:0007669"/>
    <property type="project" value="InterPro"/>
</dbReference>
<sequence length="119" mass="13834">MFKVIMLVKKKDRLTKDEFIALWQAHSQKVITFKDVLRINRYAKTFPLPADNTPATQRETQAFTFDAMGELWYESKEAFIQARNSPAGRQALAALKEDEQKFVDLAHSVMWLGEEERIV</sequence>
<reference evidence="2" key="1">
    <citation type="submission" date="2023-03" db="EMBL/GenBank/DDBJ databases">
        <title>Classification of Bisgaard taxon 6 and taxon 10 as Exercitatus varius gen. nov., spec. nov.</title>
        <authorList>
            <person name="Christensen H."/>
        </authorList>
    </citation>
    <scope>NUCLEOTIDE SEQUENCE</scope>
    <source>
        <strain evidence="2">86116</strain>
    </source>
</reference>
<evidence type="ECO:0000313" key="2">
    <source>
        <dbReference type="EMBL" id="MDG2949661.1"/>
    </source>
</evidence>
<dbReference type="Gene3D" id="3.30.70.100">
    <property type="match status" value="1"/>
</dbReference>
<evidence type="ECO:0000259" key="1">
    <source>
        <dbReference type="Pfam" id="PF07110"/>
    </source>
</evidence>
<dbReference type="SUPFAM" id="SSF54909">
    <property type="entry name" value="Dimeric alpha+beta barrel"/>
    <property type="match status" value="1"/>
</dbReference>
<dbReference type="AlphaFoldDB" id="A0AAW6QAB7"/>